<feature type="domain" description="ER membrane protein complex subunit 7 beta-sandwich" evidence="8">
    <location>
        <begin position="48"/>
        <end position="159"/>
    </location>
</feature>
<evidence type="ECO:0000313" key="10">
    <source>
        <dbReference type="RefSeq" id="XP_065670676.1"/>
    </source>
</evidence>
<evidence type="ECO:0000256" key="7">
    <source>
        <dbReference type="SAM" id="Phobius"/>
    </source>
</evidence>
<keyword evidence="6 7" id="KW-0472">Membrane</keyword>
<reference evidence="10" key="1">
    <citation type="submission" date="2025-08" db="UniProtKB">
        <authorList>
            <consortium name="RefSeq"/>
        </authorList>
    </citation>
    <scope>IDENTIFICATION</scope>
</reference>
<organism evidence="9 10">
    <name type="scientific">Hydra vulgaris</name>
    <name type="common">Hydra</name>
    <name type="synonym">Hydra attenuata</name>
    <dbReference type="NCBI Taxonomy" id="6087"/>
    <lineage>
        <taxon>Eukaryota</taxon>
        <taxon>Metazoa</taxon>
        <taxon>Cnidaria</taxon>
        <taxon>Hydrozoa</taxon>
        <taxon>Hydroidolina</taxon>
        <taxon>Anthoathecata</taxon>
        <taxon>Aplanulata</taxon>
        <taxon>Hydridae</taxon>
        <taxon>Hydra</taxon>
    </lineage>
</organism>
<dbReference type="InterPro" id="IPR013784">
    <property type="entry name" value="Carb-bd-like_fold"/>
</dbReference>
<dbReference type="InterPro" id="IPR019008">
    <property type="entry name" value="Beta_sandwich_EMC7"/>
</dbReference>
<feature type="transmembrane region" description="Helical" evidence="7">
    <location>
        <begin position="151"/>
        <end position="170"/>
    </location>
</feature>
<comment type="subcellular location">
    <subcellularLocation>
        <location evidence="1">Membrane</location>
        <topology evidence="1">Single-pass membrane protein</topology>
    </subcellularLocation>
</comment>
<evidence type="ECO:0000256" key="2">
    <source>
        <dbReference type="ARBA" id="ARBA00008880"/>
    </source>
</evidence>
<feature type="transmembrane region" description="Helical" evidence="7">
    <location>
        <begin position="6"/>
        <end position="23"/>
    </location>
</feature>
<dbReference type="Gene3D" id="2.60.40.1120">
    <property type="entry name" value="Carboxypeptidase-like, regulatory domain"/>
    <property type="match status" value="1"/>
</dbReference>
<proteinExistence type="inferred from homology"/>
<evidence type="ECO:0000256" key="6">
    <source>
        <dbReference type="ARBA" id="ARBA00023136"/>
    </source>
</evidence>
<evidence type="ECO:0000256" key="5">
    <source>
        <dbReference type="ARBA" id="ARBA00022989"/>
    </source>
</evidence>
<keyword evidence="4" id="KW-0732">Signal</keyword>
<keyword evidence="5 7" id="KW-1133">Transmembrane helix</keyword>
<dbReference type="InterPro" id="IPR039163">
    <property type="entry name" value="EMC7"/>
</dbReference>
<dbReference type="SUPFAM" id="SSF49452">
    <property type="entry name" value="Starch-binding domain-like"/>
    <property type="match status" value="1"/>
</dbReference>
<dbReference type="RefSeq" id="XP_065670676.1">
    <property type="nucleotide sequence ID" value="XM_065814604.1"/>
</dbReference>
<dbReference type="Pfam" id="PF09430">
    <property type="entry name" value="EMC7_beta-sandw"/>
    <property type="match status" value="1"/>
</dbReference>
<evidence type="ECO:0000256" key="4">
    <source>
        <dbReference type="ARBA" id="ARBA00022729"/>
    </source>
</evidence>
<accession>A0ABM4D8L9</accession>
<dbReference type="PANTHER" id="PTHR13605:SF4">
    <property type="entry name" value="ER MEMBRANE PROTEIN COMPLEX SUBUNIT 7"/>
    <property type="match status" value="1"/>
</dbReference>
<evidence type="ECO:0000313" key="9">
    <source>
        <dbReference type="Proteomes" id="UP001652625"/>
    </source>
</evidence>
<name>A0ABM4D8L9_HYDVU</name>
<keyword evidence="3 7" id="KW-0812">Transmembrane</keyword>
<keyword evidence="9" id="KW-1185">Reference proteome</keyword>
<evidence type="ECO:0000256" key="1">
    <source>
        <dbReference type="ARBA" id="ARBA00004167"/>
    </source>
</evidence>
<comment type="similarity">
    <text evidence="2">Belongs to the EMC7 family.</text>
</comment>
<dbReference type="Proteomes" id="UP001652625">
    <property type="component" value="Chromosome 12"/>
</dbReference>
<dbReference type="GeneID" id="100208617"/>
<evidence type="ECO:0000256" key="3">
    <source>
        <dbReference type="ARBA" id="ARBA00022692"/>
    </source>
</evidence>
<gene>
    <name evidence="10" type="primary">LOC100208617</name>
</gene>
<evidence type="ECO:0000259" key="8">
    <source>
        <dbReference type="Pfam" id="PF09430"/>
    </source>
</evidence>
<sequence>MNKVLIISFKLMVLNLILTYVVSEEDILIQTYKIEGKVSVLQSSGESKNTEWMQDTVVIVDGGNYRGFLKEDGTFVISSIPSGTYIVEVASPNYQFELMRVDITKGGKIRVRKVNFLSINSVQTAPYPLNFFATERAAFFELREEWKVKDFLFNPMVLMMVLPFLFIFAMPKLVAMADPEAQKEMQSQMSVLNNPQKLPDLSEMMSNWFSGGEKKKKTATTVAVKKAGKRR</sequence>
<dbReference type="PANTHER" id="PTHR13605">
    <property type="entry name" value="ER MEMBRANE PROTEIN COMPLEX SUBUNIT 7"/>
    <property type="match status" value="1"/>
</dbReference>
<protein>
    <submittedName>
        <fullName evidence="10">Endoplasmic reticulum membrane protein complex subunit 7 isoform X2</fullName>
    </submittedName>
</protein>